<comment type="caution">
    <text evidence="2">The sequence shown here is derived from an EMBL/GenBank/DDBJ whole genome shotgun (WGS) entry which is preliminary data.</text>
</comment>
<keyword evidence="3" id="KW-1185">Reference proteome</keyword>
<evidence type="ECO:0000313" key="2">
    <source>
        <dbReference type="EMBL" id="MBK0392114.1"/>
    </source>
</evidence>
<name>A0A934Q0M3_9BURK</name>
<organism evidence="2 3">
    <name type="scientific">Ramlibacter algicola</name>
    <dbReference type="NCBI Taxonomy" id="2795217"/>
    <lineage>
        <taxon>Bacteria</taxon>
        <taxon>Pseudomonadati</taxon>
        <taxon>Pseudomonadota</taxon>
        <taxon>Betaproteobacteria</taxon>
        <taxon>Burkholderiales</taxon>
        <taxon>Comamonadaceae</taxon>
        <taxon>Ramlibacter</taxon>
    </lineage>
</organism>
<protein>
    <submittedName>
        <fullName evidence="2">Uncharacterized protein</fullName>
    </submittedName>
</protein>
<evidence type="ECO:0000256" key="1">
    <source>
        <dbReference type="SAM" id="MobiDB-lite"/>
    </source>
</evidence>
<sequence>MAELTEILVAGKVSRALIVDDAFDEVPRADDLSIDGEQWTQFFDDLSDADETALNAVFPAFAESEAEDLQKSDGFVACLWANKATIAPGRCEALFARYVADMQADVAHLRALRGLLEASGLACKEVGREFGAAVADADIIFMDLYLCSAQRPEDIKVSIEGLTSAIAERRTSPPLVVLMSRSSRLEEKRAEFRDRTKLFESTFRILRKADIQLNGVVQRVLGRLATHYQNSLRLSEFVCAWEDGLDAARNRTTKLIRKLGLSDLAQIQHLLLSAEGEPMGSYLVDVLDKVLQHEIEANASIIDTALALNKLDVSKVPAPLVPGASDLLEFVEHSLFHNRARLKLPGAIDSCVSFGDVLRRKPPAPAVAQAPVAPEGAIPIALPEIQGDMVMAVLSPACDLQRNQLKRVLLLVGELLVLKPEAWSAKIDGAKTPVFDLGDGIRRSIKWDVKHVLMLTHAELNDLLTSAQPTFEKVGRLRDLHALEIQQKLLSSMGRVGLAAPMPATRAVRIHAFTVGTDKKLVDLNVGSLADGAVCFIGRTSDGEKAQERLILTERACEDICRAIDQVAADAVHERSRDILKTIQKSSVLYETLEQGLVVPNFGAENFIEFKSSGAVTQGLIARNKKQIESLTIAGKDLIHSGLVLIAYDGPGDAAPPAEVDAPGQGADGRAAGNQGAPPAAA</sequence>
<gene>
    <name evidence="2" type="ORF">I8E28_05890</name>
</gene>
<dbReference type="RefSeq" id="WP_200787065.1">
    <property type="nucleotide sequence ID" value="NZ_JAEDAO010000001.1"/>
</dbReference>
<proteinExistence type="predicted"/>
<feature type="compositionally biased region" description="Low complexity" evidence="1">
    <location>
        <begin position="654"/>
        <end position="664"/>
    </location>
</feature>
<dbReference type="AlphaFoldDB" id="A0A934Q0M3"/>
<evidence type="ECO:0000313" key="3">
    <source>
        <dbReference type="Proteomes" id="UP000617041"/>
    </source>
</evidence>
<dbReference type="Proteomes" id="UP000617041">
    <property type="component" value="Unassembled WGS sequence"/>
</dbReference>
<feature type="region of interest" description="Disordered" evidence="1">
    <location>
        <begin position="654"/>
        <end position="682"/>
    </location>
</feature>
<dbReference type="EMBL" id="JAEDAO010000001">
    <property type="protein sequence ID" value="MBK0392114.1"/>
    <property type="molecule type" value="Genomic_DNA"/>
</dbReference>
<accession>A0A934Q0M3</accession>
<reference evidence="2" key="1">
    <citation type="submission" date="2020-12" db="EMBL/GenBank/DDBJ databases">
        <title>Ramlibacter sp. nov., isolated from a freshwater alga, Cryptomonas.</title>
        <authorList>
            <person name="Kim H.M."/>
            <person name="Jeon C.O."/>
        </authorList>
    </citation>
    <scope>NUCLEOTIDE SEQUENCE</scope>
    <source>
        <strain evidence="2">CrO1</strain>
    </source>
</reference>
<feature type="compositionally biased region" description="Low complexity" evidence="1">
    <location>
        <begin position="671"/>
        <end position="682"/>
    </location>
</feature>